<name>A0A2T4ATX7_TRIHA</name>
<dbReference type="AlphaFoldDB" id="A0A2T4ATX7"/>
<feature type="region of interest" description="Disordered" evidence="1">
    <location>
        <begin position="127"/>
        <end position="148"/>
    </location>
</feature>
<evidence type="ECO:0000313" key="3">
    <source>
        <dbReference type="Proteomes" id="UP000241690"/>
    </source>
</evidence>
<organism evidence="2 3">
    <name type="scientific">Trichoderma harzianum CBS 226.95</name>
    <dbReference type="NCBI Taxonomy" id="983964"/>
    <lineage>
        <taxon>Eukaryota</taxon>
        <taxon>Fungi</taxon>
        <taxon>Dikarya</taxon>
        <taxon>Ascomycota</taxon>
        <taxon>Pezizomycotina</taxon>
        <taxon>Sordariomycetes</taxon>
        <taxon>Hypocreomycetidae</taxon>
        <taxon>Hypocreales</taxon>
        <taxon>Hypocreaceae</taxon>
        <taxon>Trichoderma</taxon>
    </lineage>
</organism>
<dbReference type="RefSeq" id="XP_024780178.1">
    <property type="nucleotide sequence ID" value="XM_024920686.1"/>
</dbReference>
<feature type="region of interest" description="Disordered" evidence="1">
    <location>
        <begin position="206"/>
        <end position="226"/>
    </location>
</feature>
<proteinExistence type="predicted"/>
<accession>A0A2T4ATX7</accession>
<feature type="compositionally biased region" description="Polar residues" evidence="1">
    <location>
        <begin position="127"/>
        <end position="136"/>
    </location>
</feature>
<dbReference type="Proteomes" id="UP000241690">
    <property type="component" value="Unassembled WGS sequence"/>
</dbReference>
<protein>
    <submittedName>
        <fullName evidence="2">Uncharacterized protein</fullName>
    </submittedName>
</protein>
<keyword evidence="3" id="KW-1185">Reference proteome</keyword>
<dbReference type="GeneID" id="36629255"/>
<gene>
    <name evidence="2" type="ORF">M431DRAFT_526616</name>
</gene>
<reference evidence="2 3" key="1">
    <citation type="submission" date="2016-07" db="EMBL/GenBank/DDBJ databases">
        <title>Multiple horizontal gene transfer events from other fungi enriched the ability of initially mycotrophic Trichoderma (Ascomycota) to feed on dead plant biomass.</title>
        <authorList>
            <consortium name="DOE Joint Genome Institute"/>
            <person name="Aerts A."/>
            <person name="Atanasova L."/>
            <person name="Chenthamara K."/>
            <person name="Zhang J."/>
            <person name="Grujic M."/>
            <person name="Henrissat B."/>
            <person name="Kuo A."/>
            <person name="Salamov A."/>
            <person name="Lipzen A."/>
            <person name="Labutti K."/>
            <person name="Barry K."/>
            <person name="Miao Y."/>
            <person name="Rahimi M.J."/>
            <person name="Shen Q."/>
            <person name="Grigoriev I.V."/>
            <person name="Kubicek C.P."/>
            <person name="Druzhinina I.S."/>
        </authorList>
    </citation>
    <scope>NUCLEOTIDE SEQUENCE [LARGE SCALE GENOMIC DNA]</scope>
    <source>
        <strain evidence="2 3">CBS 226.95</strain>
    </source>
</reference>
<dbReference type="EMBL" id="KZ679675">
    <property type="protein sequence ID" value="PTB60501.1"/>
    <property type="molecule type" value="Genomic_DNA"/>
</dbReference>
<sequence>MSNRRDPRGRFGAPTNVLNNTALGDNKQETFNMSRMPASRSPSQNVPYLLQGAEGNLTWNDGETIENAAGAAAIGFAAINALDCIAKNEGKVTNRDLNLIKELVNFIQPDTMNSFRKGFRELLQQATPPGGLSNSFLPKDEGTRSQPVKHGLFPKVEAESPRKRSRLWEGLKVEEDTESKSMRDLKEPLVRQPTPFNMKLHDLSTPRRLRPRHSTTSIYPSGGYYK</sequence>
<evidence type="ECO:0000256" key="1">
    <source>
        <dbReference type="SAM" id="MobiDB-lite"/>
    </source>
</evidence>
<evidence type="ECO:0000313" key="2">
    <source>
        <dbReference type="EMBL" id="PTB60501.1"/>
    </source>
</evidence>